<evidence type="ECO:0000313" key="2">
    <source>
        <dbReference type="Proteomes" id="UP001164539"/>
    </source>
</evidence>
<reference evidence="1 2" key="1">
    <citation type="journal article" date="2023" name="Science">
        <title>Complex scaffold remodeling in plant triterpene biosynthesis.</title>
        <authorList>
            <person name="De La Pena R."/>
            <person name="Hodgson H."/>
            <person name="Liu J.C."/>
            <person name="Stephenson M.J."/>
            <person name="Martin A.C."/>
            <person name="Owen C."/>
            <person name="Harkess A."/>
            <person name="Leebens-Mack J."/>
            <person name="Jimenez L.E."/>
            <person name="Osbourn A."/>
            <person name="Sattely E.S."/>
        </authorList>
    </citation>
    <scope>NUCLEOTIDE SEQUENCE [LARGE SCALE GENOMIC DNA]</scope>
    <source>
        <strain evidence="2">cv. JPN11</strain>
        <tissue evidence="1">Leaf</tissue>
    </source>
</reference>
<sequence>MTRRDQCTVKDALHAGAAWPVASKAALRAANARPRSPCVRQKRDQGVLRDLRAIKARCPRRVRDQGRLARQGRNQGLLSRQACDQGHLARPSRSHRCRLT</sequence>
<organism evidence="1 2">
    <name type="scientific">Melia azedarach</name>
    <name type="common">Chinaberry tree</name>
    <dbReference type="NCBI Taxonomy" id="155640"/>
    <lineage>
        <taxon>Eukaryota</taxon>
        <taxon>Viridiplantae</taxon>
        <taxon>Streptophyta</taxon>
        <taxon>Embryophyta</taxon>
        <taxon>Tracheophyta</taxon>
        <taxon>Spermatophyta</taxon>
        <taxon>Magnoliopsida</taxon>
        <taxon>eudicotyledons</taxon>
        <taxon>Gunneridae</taxon>
        <taxon>Pentapetalae</taxon>
        <taxon>rosids</taxon>
        <taxon>malvids</taxon>
        <taxon>Sapindales</taxon>
        <taxon>Meliaceae</taxon>
        <taxon>Melia</taxon>
    </lineage>
</organism>
<keyword evidence="2" id="KW-1185">Reference proteome</keyword>
<gene>
    <name evidence="1" type="ORF">OWV82_020297</name>
</gene>
<proteinExistence type="predicted"/>
<protein>
    <submittedName>
        <fullName evidence="1">Uncharacterized protein</fullName>
    </submittedName>
</protein>
<comment type="caution">
    <text evidence="1">The sequence shown here is derived from an EMBL/GenBank/DDBJ whole genome shotgun (WGS) entry which is preliminary data.</text>
</comment>
<name>A0ACC1X5G3_MELAZ</name>
<evidence type="ECO:0000313" key="1">
    <source>
        <dbReference type="EMBL" id="KAJ4706670.1"/>
    </source>
</evidence>
<accession>A0ACC1X5G3</accession>
<dbReference type="Proteomes" id="UP001164539">
    <property type="component" value="Chromosome 11"/>
</dbReference>
<dbReference type="EMBL" id="CM051404">
    <property type="protein sequence ID" value="KAJ4706670.1"/>
    <property type="molecule type" value="Genomic_DNA"/>
</dbReference>